<feature type="domain" description="C2H2-type" evidence="6">
    <location>
        <begin position="194"/>
        <end position="223"/>
    </location>
</feature>
<feature type="region of interest" description="Disordered" evidence="5">
    <location>
        <begin position="24"/>
        <end position="78"/>
    </location>
</feature>
<protein>
    <recommendedName>
        <fullName evidence="6">C2H2-type domain-containing protein</fullName>
    </recommendedName>
</protein>
<dbReference type="Pfam" id="PF00096">
    <property type="entry name" value="zf-C2H2"/>
    <property type="match status" value="3"/>
</dbReference>
<evidence type="ECO:0000256" key="3">
    <source>
        <dbReference type="ARBA" id="ARBA00022833"/>
    </source>
</evidence>
<sequence length="306" mass="34140">MTLLGKIFRPWDLAANETFECKSNDNSDECLSPNHPVIKSEETKPEISKEPCSSFSGKFGSSSSGRGNDRLRNTEGKRHAQLSINSVVPANSRESVSHTNHIELEHANFPYYIPSSPSTPTTPNFMSSSSINELASLSRSELTAMGLLPPEPPASMKVKRQRPKRFRCPHCQVAFSNNGQLRGHIRIHTGERPFECEHEGCGKSFTRNEELTRHRRIHTGLRPYPCTHCGKKFGRKDHLKKHTRTHQRPVYAASSGMIGLGNPFHPFNPSLIPSHSAITDFGSVTSPYALPFMLSMPPPISHFPFS</sequence>
<proteinExistence type="predicted"/>
<dbReference type="PROSITE" id="PS00028">
    <property type="entry name" value="ZINC_FINGER_C2H2_1"/>
    <property type="match status" value="3"/>
</dbReference>
<dbReference type="InterPro" id="IPR036236">
    <property type="entry name" value="Znf_C2H2_sf"/>
</dbReference>
<dbReference type="PANTHER" id="PTHR23235">
    <property type="entry name" value="KRUEPPEL-LIKE TRANSCRIPTION FACTOR"/>
    <property type="match status" value="1"/>
</dbReference>
<dbReference type="SMART" id="SM00355">
    <property type="entry name" value="ZnF_C2H2"/>
    <property type="match status" value="3"/>
</dbReference>
<evidence type="ECO:0000259" key="6">
    <source>
        <dbReference type="PROSITE" id="PS50157"/>
    </source>
</evidence>
<feature type="compositionally biased region" description="Basic and acidic residues" evidence="5">
    <location>
        <begin position="67"/>
        <end position="78"/>
    </location>
</feature>
<feature type="domain" description="C2H2-type" evidence="6">
    <location>
        <begin position="166"/>
        <end position="193"/>
    </location>
</feature>
<evidence type="ECO:0000256" key="1">
    <source>
        <dbReference type="ARBA" id="ARBA00022723"/>
    </source>
</evidence>
<feature type="compositionally biased region" description="Low complexity" evidence="5">
    <location>
        <begin position="53"/>
        <end position="65"/>
    </location>
</feature>
<feature type="domain" description="C2H2-type" evidence="6">
    <location>
        <begin position="224"/>
        <end position="246"/>
    </location>
</feature>
<dbReference type="InterPro" id="IPR013087">
    <property type="entry name" value="Znf_C2H2_type"/>
</dbReference>
<evidence type="ECO:0000256" key="4">
    <source>
        <dbReference type="PROSITE-ProRule" id="PRU00042"/>
    </source>
</evidence>
<evidence type="ECO:0000256" key="2">
    <source>
        <dbReference type="ARBA" id="ARBA00022771"/>
    </source>
</evidence>
<dbReference type="Gene3D" id="3.30.160.60">
    <property type="entry name" value="Classic Zinc Finger"/>
    <property type="match status" value="3"/>
</dbReference>
<gene>
    <name evidence="7" type="ORF">ODALV1_LOCUS3945</name>
</gene>
<dbReference type="SUPFAM" id="SSF57667">
    <property type="entry name" value="beta-beta-alpha zinc fingers"/>
    <property type="match status" value="2"/>
</dbReference>
<keyword evidence="2 4" id="KW-0863">Zinc-finger</keyword>
<dbReference type="EMBL" id="CAXLJM020000013">
    <property type="protein sequence ID" value="CAL8077881.1"/>
    <property type="molecule type" value="Genomic_DNA"/>
</dbReference>
<organism evidence="7 8">
    <name type="scientific">Orchesella dallaii</name>
    <dbReference type="NCBI Taxonomy" id="48710"/>
    <lineage>
        <taxon>Eukaryota</taxon>
        <taxon>Metazoa</taxon>
        <taxon>Ecdysozoa</taxon>
        <taxon>Arthropoda</taxon>
        <taxon>Hexapoda</taxon>
        <taxon>Collembola</taxon>
        <taxon>Entomobryomorpha</taxon>
        <taxon>Entomobryoidea</taxon>
        <taxon>Orchesellidae</taxon>
        <taxon>Orchesellinae</taxon>
        <taxon>Orchesella</taxon>
    </lineage>
</organism>
<accession>A0ABP1PWE5</accession>
<dbReference type="PANTHER" id="PTHR23235:SF139">
    <property type="entry name" value="HUCKEBEIN"/>
    <property type="match status" value="1"/>
</dbReference>
<evidence type="ECO:0000313" key="7">
    <source>
        <dbReference type="EMBL" id="CAL8077881.1"/>
    </source>
</evidence>
<keyword evidence="1" id="KW-0479">Metal-binding</keyword>
<dbReference type="PROSITE" id="PS50157">
    <property type="entry name" value="ZINC_FINGER_C2H2_2"/>
    <property type="match status" value="3"/>
</dbReference>
<name>A0ABP1PWE5_9HEXA</name>
<reference evidence="7 8" key="1">
    <citation type="submission" date="2024-08" db="EMBL/GenBank/DDBJ databases">
        <authorList>
            <person name="Cucini C."/>
            <person name="Frati F."/>
        </authorList>
    </citation>
    <scope>NUCLEOTIDE SEQUENCE [LARGE SCALE GENOMIC DNA]</scope>
</reference>
<keyword evidence="3" id="KW-0862">Zinc</keyword>
<evidence type="ECO:0000256" key="5">
    <source>
        <dbReference type="SAM" id="MobiDB-lite"/>
    </source>
</evidence>
<evidence type="ECO:0000313" key="8">
    <source>
        <dbReference type="Proteomes" id="UP001642540"/>
    </source>
</evidence>
<keyword evidence="8" id="KW-1185">Reference proteome</keyword>
<dbReference type="Proteomes" id="UP001642540">
    <property type="component" value="Unassembled WGS sequence"/>
</dbReference>
<feature type="compositionally biased region" description="Basic and acidic residues" evidence="5">
    <location>
        <begin position="38"/>
        <end position="49"/>
    </location>
</feature>
<comment type="caution">
    <text evidence="7">The sequence shown here is derived from an EMBL/GenBank/DDBJ whole genome shotgun (WGS) entry which is preliminary data.</text>
</comment>